<evidence type="ECO:0000256" key="9">
    <source>
        <dbReference type="ARBA" id="ARBA00023136"/>
    </source>
</evidence>
<dbReference type="InterPro" id="IPR001683">
    <property type="entry name" value="PX_dom"/>
</dbReference>
<reference evidence="13" key="1">
    <citation type="submission" date="2025-08" db="UniProtKB">
        <authorList>
            <consortium name="Ensembl"/>
        </authorList>
    </citation>
    <scope>IDENTIFICATION</scope>
</reference>
<keyword evidence="7" id="KW-0653">Protein transport</keyword>
<evidence type="ECO:0000256" key="4">
    <source>
        <dbReference type="ARBA" id="ARBA00022448"/>
    </source>
</evidence>
<keyword evidence="9" id="KW-0472">Membrane</keyword>
<dbReference type="Pfam" id="PF00787">
    <property type="entry name" value="PX"/>
    <property type="match status" value="1"/>
</dbReference>
<accession>A0A3Q3LXC9</accession>
<comment type="subcellular location">
    <subcellularLocation>
        <location evidence="2">Cytoplasm</location>
    </subcellularLocation>
    <subcellularLocation>
        <location evidence="10">Endomembrane system</location>
        <topology evidence="10">Peripheral membrane protein</topology>
        <orientation evidence="10">Cytoplasmic side</orientation>
    </subcellularLocation>
    <subcellularLocation>
        <location evidence="1">Endosome</location>
    </subcellularLocation>
</comment>
<comment type="similarity">
    <text evidence="3">Belongs to the sorting nexin family.</text>
</comment>
<feature type="compositionally biased region" description="Acidic residues" evidence="11">
    <location>
        <begin position="264"/>
        <end position="278"/>
    </location>
</feature>
<dbReference type="Gene3D" id="3.30.1520.10">
    <property type="entry name" value="Phox-like domain"/>
    <property type="match status" value="1"/>
</dbReference>
<dbReference type="GO" id="GO:0006886">
    <property type="term" value="P:intracellular protein transport"/>
    <property type="evidence" value="ECO:0007669"/>
    <property type="project" value="InterPro"/>
</dbReference>
<evidence type="ECO:0000256" key="1">
    <source>
        <dbReference type="ARBA" id="ARBA00004177"/>
    </source>
</evidence>
<proteinExistence type="inferred from homology"/>
<feature type="region of interest" description="Disordered" evidence="11">
    <location>
        <begin position="446"/>
        <end position="466"/>
    </location>
</feature>
<evidence type="ECO:0000256" key="6">
    <source>
        <dbReference type="ARBA" id="ARBA00022753"/>
    </source>
</evidence>
<evidence type="ECO:0000256" key="3">
    <source>
        <dbReference type="ARBA" id="ARBA00010883"/>
    </source>
</evidence>
<dbReference type="Proteomes" id="UP000261660">
    <property type="component" value="Unplaced"/>
</dbReference>
<feature type="region of interest" description="Disordered" evidence="11">
    <location>
        <begin position="253"/>
        <end position="352"/>
    </location>
</feature>
<evidence type="ECO:0000256" key="5">
    <source>
        <dbReference type="ARBA" id="ARBA00022490"/>
    </source>
</evidence>
<evidence type="ECO:0000256" key="7">
    <source>
        <dbReference type="ARBA" id="ARBA00022927"/>
    </source>
</evidence>
<feature type="compositionally biased region" description="Basic and acidic residues" evidence="11">
    <location>
        <begin position="253"/>
        <end position="263"/>
    </location>
</feature>
<dbReference type="AlphaFoldDB" id="A0A3Q3LXC9"/>
<dbReference type="GO" id="GO:0016050">
    <property type="term" value="P:vesicle organization"/>
    <property type="evidence" value="ECO:0007669"/>
    <property type="project" value="TreeGrafter"/>
</dbReference>
<dbReference type="PANTHER" id="PTHR46209:SF1">
    <property type="entry name" value="SORTING NEXIN-11"/>
    <property type="match status" value="1"/>
</dbReference>
<dbReference type="InterPro" id="IPR036871">
    <property type="entry name" value="PX_dom_sf"/>
</dbReference>
<name>A0A3Q3LXC9_9LABR</name>
<dbReference type="PROSITE" id="PS50195">
    <property type="entry name" value="PX"/>
    <property type="match status" value="1"/>
</dbReference>
<dbReference type="InterPro" id="IPR043544">
    <property type="entry name" value="SNX10/11"/>
</dbReference>
<evidence type="ECO:0000256" key="10">
    <source>
        <dbReference type="ARBA" id="ARBA00029433"/>
    </source>
</evidence>
<dbReference type="InParanoid" id="A0A3Q3LXC9"/>
<dbReference type="CDD" id="cd06898">
    <property type="entry name" value="PX_SNX10"/>
    <property type="match status" value="1"/>
</dbReference>
<dbReference type="STRING" id="56723.ENSLBEP00000013065"/>
<reference evidence="13" key="2">
    <citation type="submission" date="2025-09" db="UniProtKB">
        <authorList>
            <consortium name="Ensembl"/>
        </authorList>
    </citation>
    <scope>IDENTIFICATION</scope>
</reference>
<evidence type="ECO:0000256" key="8">
    <source>
        <dbReference type="ARBA" id="ARBA00023121"/>
    </source>
</evidence>
<keyword evidence="6" id="KW-0967">Endosome</keyword>
<feature type="compositionally biased region" description="Polar residues" evidence="11">
    <location>
        <begin position="285"/>
        <end position="296"/>
    </location>
</feature>
<sequence length="466" mass="51594">MSPLPGSALLDRMIRNQEEDEFVAVRVQDPRIQNEGSWNSYVDYKIFLHTNSKAFTAKTSCVRRRYSEFAWLRKKLQKNTGLVPVPDLPGKSFFSFSNEDFLEGRRKGLQVFLDKVVNMTVCLSDSQLHLFLQTQLPVGHIQDCVQGHTPYSVTDAILTYASSNRGLAQAQEEDSIKEPSLTVSYESMESASEPEKCVNSEAVLDFKVCDVGSQEGIQEDQVLENHVISEDHGVESVGGIELQVADEICQEELKSSEGQKDQDDDKSDEQEQQEETPLEPEVLQDTPNEHSVQNVDDNAEPTDQEKAGQEVDLVGTKEESDEESCSLPSSNGSIIKVSDEESVCDETEDSAQEANGFMKALHEDNTNWSEDEPSSGHILDLHLSGSCVEKGDISTRELQYTTDISDLSKSLDLNSAVTGGDLTEHSDFSVIETSCSPVLADSKCAEQEDLDASEEAHEVEVHQINS</sequence>
<dbReference type="GeneTree" id="ENSGT00940000160113"/>
<evidence type="ECO:0000313" key="14">
    <source>
        <dbReference type="Proteomes" id="UP000261660"/>
    </source>
</evidence>
<protein>
    <submittedName>
        <fullName evidence="13">Sorting nexin 11</fullName>
    </submittedName>
</protein>
<organism evidence="13 14">
    <name type="scientific">Labrus bergylta</name>
    <name type="common">ballan wrasse</name>
    <dbReference type="NCBI Taxonomy" id="56723"/>
    <lineage>
        <taxon>Eukaryota</taxon>
        <taxon>Metazoa</taxon>
        <taxon>Chordata</taxon>
        <taxon>Craniata</taxon>
        <taxon>Vertebrata</taxon>
        <taxon>Euteleostomi</taxon>
        <taxon>Actinopterygii</taxon>
        <taxon>Neopterygii</taxon>
        <taxon>Teleostei</taxon>
        <taxon>Neoteleostei</taxon>
        <taxon>Acanthomorphata</taxon>
        <taxon>Eupercaria</taxon>
        <taxon>Labriformes</taxon>
        <taxon>Labridae</taxon>
        <taxon>Labrus</taxon>
    </lineage>
</organism>
<feature type="compositionally biased region" description="Basic and acidic residues" evidence="11">
    <location>
        <begin position="454"/>
        <end position="466"/>
    </location>
</feature>
<evidence type="ECO:0000256" key="2">
    <source>
        <dbReference type="ARBA" id="ARBA00004496"/>
    </source>
</evidence>
<evidence type="ECO:0000259" key="12">
    <source>
        <dbReference type="PROSITE" id="PS50195"/>
    </source>
</evidence>
<keyword evidence="14" id="KW-1185">Reference proteome</keyword>
<evidence type="ECO:0000256" key="11">
    <source>
        <dbReference type="SAM" id="MobiDB-lite"/>
    </source>
</evidence>
<dbReference type="SUPFAM" id="SSF64268">
    <property type="entry name" value="PX domain"/>
    <property type="match status" value="1"/>
</dbReference>
<feature type="compositionally biased region" description="Acidic residues" evidence="11">
    <location>
        <begin position="340"/>
        <end position="351"/>
    </location>
</feature>
<evidence type="ECO:0000313" key="13">
    <source>
        <dbReference type="Ensembl" id="ENSLBEP00000013065.1"/>
    </source>
</evidence>
<dbReference type="SMART" id="SM00312">
    <property type="entry name" value="PX"/>
    <property type="match status" value="1"/>
</dbReference>
<keyword evidence="4" id="KW-0813">Transport</keyword>
<dbReference type="Ensembl" id="ENSLBET00000013751.1">
    <property type="protein sequence ID" value="ENSLBEP00000013065.1"/>
    <property type="gene ID" value="ENSLBEG00000009957.1"/>
</dbReference>
<dbReference type="GO" id="GO:1901981">
    <property type="term" value="F:phosphatidylinositol phosphate binding"/>
    <property type="evidence" value="ECO:0007669"/>
    <property type="project" value="TreeGrafter"/>
</dbReference>
<dbReference type="GO" id="GO:0005768">
    <property type="term" value="C:endosome"/>
    <property type="evidence" value="ECO:0007669"/>
    <property type="project" value="UniProtKB-SubCell"/>
</dbReference>
<dbReference type="PANTHER" id="PTHR46209">
    <property type="entry name" value="PX DOMAIN-CONTAINING PROTEIN"/>
    <property type="match status" value="1"/>
</dbReference>
<keyword evidence="5" id="KW-0963">Cytoplasm</keyword>
<keyword evidence="8" id="KW-0446">Lipid-binding</keyword>
<feature type="domain" description="PX" evidence="12">
    <location>
        <begin position="22"/>
        <end position="138"/>
    </location>
</feature>